<evidence type="ECO:0000259" key="1">
    <source>
        <dbReference type="Pfam" id="PF19694"/>
    </source>
</evidence>
<name>A0ABN1AGN2_9SPHN</name>
<proteinExistence type="predicted"/>
<dbReference type="InterPro" id="IPR045676">
    <property type="entry name" value="DUF6194"/>
</dbReference>
<dbReference type="EMBL" id="BAAAEM010000002">
    <property type="protein sequence ID" value="GAA0476053.1"/>
    <property type="molecule type" value="Genomic_DNA"/>
</dbReference>
<evidence type="ECO:0000313" key="2">
    <source>
        <dbReference type="EMBL" id="GAA0476053.1"/>
    </source>
</evidence>
<organism evidence="2 3">
    <name type="scientific">Parasphingorhabdus litoris</name>
    <dbReference type="NCBI Taxonomy" id="394733"/>
    <lineage>
        <taxon>Bacteria</taxon>
        <taxon>Pseudomonadati</taxon>
        <taxon>Pseudomonadota</taxon>
        <taxon>Alphaproteobacteria</taxon>
        <taxon>Sphingomonadales</taxon>
        <taxon>Sphingomonadaceae</taxon>
        <taxon>Parasphingorhabdus</taxon>
    </lineage>
</organism>
<dbReference type="Proteomes" id="UP001500713">
    <property type="component" value="Unassembled WGS sequence"/>
</dbReference>
<accession>A0ABN1AGN2</accession>
<keyword evidence="3" id="KW-1185">Reference proteome</keyword>
<evidence type="ECO:0000313" key="3">
    <source>
        <dbReference type="Proteomes" id="UP001500713"/>
    </source>
</evidence>
<sequence length="152" mass="16925">MADLNIQTAIDHLASLDGVNVVQAWGETAFFHNPGDRLPRGTYFATIKEKDGENDQGSHLDREGVWRLNIGTPVKAFEELFGPRPPRPAKGKTVEGPWDFTELDRLIPHPSYGWIGWIAVLNPSIGTWARCKPLIAHARDKAIATFDKKIKG</sequence>
<reference evidence="2 3" key="1">
    <citation type="journal article" date="2019" name="Int. J. Syst. Evol. Microbiol.">
        <title>The Global Catalogue of Microorganisms (GCM) 10K type strain sequencing project: providing services to taxonomists for standard genome sequencing and annotation.</title>
        <authorList>
            <consortium name="The Broad Institute Genomics Platform"/>
            <consortium name="The Broad Institute Genome Sequencing Center for Infectious Disease"/>
            <person name="Wu L."/>
            <person name="Ma J."/>
        </authorList>
    </citation>
    <scope>NUCLEOTIDE SEQUENCE [LARGE SCALE GENOMIC DNA]</scope>
    <source>
        <strain evidence="2 3">JCM 14162</strain>
    </source>
</reference>
<gene>
    <name evidence="2" type="ORF">GCM10009096_17240</name>
</gene>
<dbReference type="RefSeq" id="WP_229954937.1">
    <property type="nucleotide sequence ID" value="NZ_BAAAEM010000002.1"/>
</dbReference>
<protein>
    <submittedName>
        <fullName evidence="2">DUF6194 family protein</fullName>
    </submittedName>
</protein>
<feature type="domain" description="DUF6194" evidence="1">
    <location>
        <begin position="5"/>
        <end position="149"/>
    </location>
</feature>
<dbReference type="Pfam" id="PF19694">
    <property type="entry name" value="DUF6194"/>
    <property type="match status" value="1"/>
</dbReference>
<comment type="caution">
    <text evidence="2">The sequence shown here is derived from an EMBL/GenBank/DDBJ whole genome shotgun (WGS) entry which is preliminary data.</text>
</comment>